<comment type="cofactor">
    <cofactor evidence="1">
        <name>[4Fe-4S] cluster</name>
        <dbReference type="ChEBI" id="CHEBI:49883"/>
    </cofactor>
</comment>
<evidence type="ECO:0000256" key="15">
    <source>
        <dbReference type="SAM" id="MobiDB-lite"/>
    </source>
</evidence>
<keyword evidence="5" id="KW-0479">Metal-binding</keyword>
<dbReference type="PROSITE" id="PS01278">
    <property type="entry name" value="MTTASE_RADICAL"/>
    <property type="match status" value="1"/>
</dbReference>
<organism evidence="19 20">
    <name type="scientific">Tetraodon nigroviridis</name>
    <name type="common">Spotted green pufferfish</name>
    <name type="synonym">Chelonodon nigroviridis</name>
    <dbReference type="NCBI Taxonomy" id="99883"/>
    <lineage>
        <taxon>Eukaryota</taxon>
        <taxon>Metazoa</taxon>
        <taxon>Chordata</taxon>
        <taxon>Craniata</taxon>
        <taxon>Vertebrata</taxon>
        <taxon>Euteleostomi</taxon>
        <taxon>Actinopterygii</taxon>
        <taxon>Neopterygii</taxon>
        <taxon>Teleostei</taxon>
        <taxon>Neoteleostei</taxon>
        <taxon>Acanthomorphata</taxon>
        <taxon>Eupercaria</taxon>
        <taxon>Tetraodontiformes</taxon>
        <taxon>Tetradontoidea</taxon>
        <taxon>Tetraodontidae</taxon>
        <taxon>Tetraodon</taxon>
    </lineage>
</organism>
<dbReference type="SFLD" id="SFLDG01082">
    <property type="entry name" value="B12-binding_domain_containing"/>
    <property type="match status" value="1"/>
</dbReference>
<dbReference type="InterPro" id="IPR013848">
    <property type="entry name" value="Methylthiotransferase_N"/>
</dbReference>
<dbReference type="GeneTree" id="ENSGT00940000165667"/>
<dbReference type="SMART" id="SM00729">
    <property type="entry name" value="Elp3"/>
    <property type="match status" value="1"/>
</dbReference>
<evidence type="ECO:0000259" key="18">
    <source>
        <dbReference type="PROSITE" id="PS51918"/>
    </source>
</evidence>
<dbReference type="EC" id="2.8.4.3" evidence="8"/>
<dbReference type="Pfam" id="PF01938">
    <property type="entry name" value="TRAM"/>
    <property type="match status" value="1"/>
</dbReference>
<sequence length="547" mass="61599">STLARTAANSRETQTSAEKFKSRISSGPTFQEFIKGAKMTKTSDENVEYHGPHTYFSDDLDMGNFRKVYFETYGCQMNVNDTEIAWSILQKKGYQRTFDLSQADVVLLVTCSIREKAEQTIWNRLQQLTAMKRRRLKSQTPMKIGILGCMAERLKTELLEREKLVDILAGPDAYRDLPRLLAVADGGQQASNVLLSLEETYADIMPVHHAPQAYSAYVSIMRGCDNMCTYCIVPFTRGRERSRPVRSILEEVSQLSDQGVKEVTLLGQNVNSYRDTSHEQFGGTELTQLSRGFQTVYRTKQGGLRFSDLLDQVSRIDPDMRIRFTSPHPKDFPDEVLQLIAERKNICQQIHLPAQSGSSKILKAMRRGYTREAYLDLVKNIKKIIPVGVSLSSDFISGFCGEKEEDHQQTLSLIREVGYNVGFLFAYSMRKKTQAFHRLQDDVPAEVKRRRLEECIGVFREEAARVNGALVRSTQLVLVEGQSKRSADDLCGRTDGNMRVVFPRADSSAAPINAGDYVLVKIVSANSQSLRGRAIGHSSLTGSEQQD</sequence>
<keyword evidence="3" id="KW-0004">4Fe-4S</keyword>
<dbReference type="FunFam" id="3.80.30.20:FF:000003">
    <property type="entry name" value="CDK5 regulatory subunit-associated protein 1"/>
    <property type="match status" value="1"/>
</dbReference>
<evidence type="ECO:0000256" key="9">
    <source>
        <dbReference type="ARBA" id="ARBA00052587"/>
    </source>
</evidence>
<evidence type="ECO:0000259" key="17">
    <source>
        <dbReference type="PROSITE" id="PS51449"/>
    </source>
</evidence>
<dbReference type="InterPro" id="IPR038135">
    <property type="entry name" value="Methylthiotransferase_N_sf"/>
</dbReference>
<feature type="region of interest" description="Disordered" evidence="15">
    <location>
        <begin position="1"/>
        <end position="21"/>
    </location>
</feature>
<dbReference type="InterPro" id="IPR007197">
    <property type="entry name" value="rSAM"/>
</dbReference>
<dbReference type="Ensembl" id="ENSTNIT00000010329.1">
    <property type="protein sequence ID" value="ENSTNIP00000010149.1"/>
    <property type="gene ID" value="ENSTNIG00000007344.1"/>
</dbReference>
<evidence type="ECO:0000256" key="3">
    <source>
        <dbReference type="ARBA" id="ARBA00022485"/>
    </source>
</evidence>
<dbReference type="InterPro" id="IPR002792">
    <property type="entry name" value="TRAM_dom"/>
</dbReference>
<evidence type="ECO:0000256" key="14">
    <source>
        <dbReference type="ARBA" id="ARBA00081908"/>
    </source>
</evidence>
<dbReference type="AlphaFoldDB" id="H3CPG6"/>
<feature type="domain" description="Radical SAM core" evidence="18">
    <location>
        <begin position="210"/>
        <end position="465"/>
    </location>
</feature>
<evidence type="ECO:0000259" key="16">
    <source>
        <dbReference type="PROSITE" id="PS50926"/>
    </source>
</evidence>
<dbReference type="PROSITE" id="PS51449">
    <property type="entry name" value="MTTASE_N"/>
    <property type="match status" value="1"/>
</dbReference>
<dbReference type="GO" id="GO:0005739">
    <property type="term" value="C:mitochondrion"/>
    <property type="evidence" value="ECO:0007669"/>
    <property type="project" value="TreeGrafter"/>
</dbReference>
<dbReference type="SFLD" id="SFLDF00273">
    <property type="entry name" value="(dimethylallyl)adenosine_tRNA"/>
    <property type="match status" value="1"/>
</dbReference>
<dbReference type="Gene3D" id="3.80.30.20">
    <property type="entry name" value="tm_1862 like domain"/>
    <property type="match status" value="1"/>
</dbReference>
<dbReference type="GO" id="GO:0046872">
    <property type="term" value="F:metal ion binding"/>
    <property type="evidence" value="ECO:0007669"/>
    <property type="project" value="UniProtKB-KW"/>
</dbReference>
<dbReference type="OMA" id="CEHFHIP"/>
<reference evidence="19" key="3">
    <citation type="submission" date="2025-09" db="UniProtKB">
        <authorList>
            <consortium name="Ensembl"/>
        </authorList>
    </citation>
    <scope>IDENTIFICATION</scope>
</reference>
<dbReference type="FunFam" id="3.40.50.12160:FF:000003">
    <property type="entry name" value="CDK5 regulatory subunit-associated protein 1"/>
    <property type="match status" value="1"/>
</dbReference>
<dbReference type="SUPFAM" id="SSF102114">
    <property type="entry name" value="Radical SAM enzymes"/>
    <property type="match status" value="1"/>
</dbReference>
<dbReference type="Gene3D" id="3.40.50.12160">
    <property type="entry name" value="Methylthiotransferase, N-terminal domain"/>
    <property type="match status" value="1"/>
</dbReference>
<dbReference type="PANTHER" id="PTHR43020:SF2">
    <property type="entry name" value="MITOCHONDRIAL TRNA METHYLTHIOTRANSFERASE CDK5RAP1"/>
    <property type="match status" value="1"/>
</dbReference>
<keyword evidence="4" id="KW-0949">S-adenosyl-L-methionine</keyword>
<dbReference type="NCBIfam" id="TIGR01574">
    <property type="entry name" value="miaB-methiolase"/>
    <property type="match status" value="1"/>
</dbReference>
<evidence type="ECO:0000256" key="5">
    <source>
        <dbReference type="ARBA" id="ARBA00022723"/>
    </source>
</evidence>
<dbReference type="InterPro" id="IPR005839">
    <property type="entry name" value="Methylthiotransferase"/>
</dbReference>
<dbReference type="InterPro" id="IPR058240">
    <property type="entry name" value="rSAM_sf"/>
</dbReference>
<dbReference type="Pfam" id="PF00919">
    <property type="entry name" value="UPF0004"/>
    <property type="match status" value="1"/>
</dbReference>
<evidence type="ECO:0000256" key="8">
    <source>
        <dbReference type="ARBA" id="ARBA00033765"/>
    </source>
</evidence>
<dbReference type="InterPro" id="IPR006463">
    <property type="entry name" value="MiaB_methiolase"/>
</dbReference>
<comment type="catalytic activity">
    <reaction evidence="9">
        <text>N(6)-dimethylallyladenosine(37) in tRNA + (sulfur carrier)-SH + AH2 + 2 S-adenosyl-L-methionine = 2-methylsulfanyl-N(6)-dimethylallyladenosine(37) in tRNA + (sulfur carrier)-H + 5'-deoxyadenosine + L-methionine + A + S-adenosyl-L-homocysteine + 2 H(+)</text>
        <dbReference type="Rhea" id="RHEA:37067"/>
        <dbReference type="Rhea" id="RHEA-COMP:10375"/>
        <dbReference type="Rhea" id="RHEA-COMP:10376"/>
        <dbReference type="Rhea" id="RHEA-COMP:14737"/>
        <dbReference type="Rhea" id="RHEA-COMP:14739"/>
        <dbReference type="ChEBI" id="CHEBI:13193"/>
        <dbReference type="ChEBI" id="CHEBI:15378"/>
        <dbReference type="ChEBI" id="CHEBI:17319"/>
        <dbReference type="ChEBI" id="CHEBI:17499"/>
        <dbReference type="ChEBI" id="CHEBI:29917"/>
        <dbReference type="ChEBI" id="CHEBI:57844"/>
        <dbReference type="ChEBI" id="CHEBI:57856"/>
        <dbReference type="ChEBI" id="CHEBI:59789"/>
        <dbReference type="ChEBI" id="CHEBI:64428"/>
        <dbReference type="ChEBI" id="CHEBI:74415"/>
        <dbReference type="ChEBI" id="CHEBI:74417"/>
        <dbReference type="EC" id="2.8.4.3"/>
    </reaction>
    <physiologicalReaction direction="left-to-right" evidence="9">
        <dbReference type="Rhea" id="RHEA:37068"/>
    </physiologicalReaction>
</comment>
<dbReference type="HAMAP" id="MF_01864">
    <property type="entry name" value="tRNA_metthiotr_MiaB"/>
    <property type="match status" value="1"/>
</dbReference>
<evidence type="ECO:0000256" key="12">
    <source>
        <dbReference type="ARBA" id="ARBA00078237"/>
    </source>
</evidence>
<accession>H3CPG6</accession>
<dbReference type="GO" id="GO:0051246">
    <property type="term" value="P:regulation of protein metabolic process"/>
    <property type="evidence" value="ECO:0007669"/>
    <property type="project" value="UniProtKB-ARBA"/>
</dbReference>
<dbReference type="GO" id="GO:0005829">
    <property type="term" value="C:cytosol"/>
    <property type="evidence" value="ECO:0007669"/>
    <property type="project" value="TreeGrafter"/>
</dbReference>
<evidence type="ECO:0000256" key="2">
    <source>
        <dbReference type="ARBA" id="ARBA00009815"/>
    </source>
</evidence>
<evidence type="ECO:0000256" key="11">
    <source>
        <dbReference type="ARBA" id="ARBA00077166"/>
    </source>
</evidence>
<dbReference type="HOGENOM" id="CLU_018697_2_1_1"/>
<dbReference type="PROSITE" id="PS50926">
    <property type="entry name" value="TRAM"/>
    <property type="match status" value="1"/>
</dbReference>
<dbReference type="InParanoid" id="H3CPG6"/>
<keyword evidence="7" id="KW-0411">Iron-sulfur</keyword>
<name>H3CPG6_TETNG</name>
<evidence type="ECO:0000313" key="20">
    <source>
        <dbReference type="Proteomes" id="UP000007303"/>
    </source>
</evidence>
<dbReference type="InterPro" id="IPR023404">
    <property type="entry name" value="rSAM_horseshoe"/>
</dbReference>
<evidence type="ECO:0000313" key="19">
    <source>
        <dbReference type="Ensembl" id="ENSTNIP00000010149.1"/>
    </source>
</evidence>
<dbReference type="GO" id="GO:0051539">
    <property type="term" value="F:4 iron, 4 sulfur cluster binding"/>
    <property type="evidence" value="ECO:0007669"/>
    <property type="project" value="UniProtKB-KW"/>
</dbReference>
<reference evidence="19" key="2">
    <citation type="submission" date="2025-08" db="UniProtKB">
        <authorList>
            <consortium name="Ensembl"/>
        </authorList>
    </citation>
    <scope>IDENTIFICATION</scope>
</reference>
<dbReference type="GO" id="GO:0035597">
    <property type="term" value="F:tRNA-2-methylthio-N(6)-dimethylallyladenosine(37) synthase activity"/>
    <property type="evidence" value="ECO:0007669"/>
    <property type="project" value="UniProtKB-EC"/>
</dbReference>
<evidence type="ECO:0000256" key="13">
    <source>
        <dbReference type="ARBA" id="ARBA00078249"/>
    </source>
</evidence>
<dbReference type="STRING" id="99883.ENSTNIP00000010149"/>
<reference evidence="20" key="1">
    <citation type="journal article" date="2004" name="Nature">
        <title>Genome duplication in the teleost fish Tetraodon nigroviridis reveals the early vertebrate proto-karyotype.</title>
        <authorList>
            <person name="Jaillon O."/>
            <person name="Aury J.-M."/>
            <person name="Brunet F."/>
            <person name="Petit J.-L."/>
            <person name="Stange-Thomann N."/>
            <person name="Mauceli E."/>
            <person name="Bouneau L."/>
            <person name="Fischer C."/>
            <person name="Ozouf-Costaz C."/>
            <person name="Bernot A."/>
            <person name="Nicaud S."/>
            <person name="Jaffe D."/>
            <person name="Fisher S."/>
            <person name="Lutfalla G."/>
            <person name="Dossat C."/>
            <person name="Segurens B."/>
            <person name="Dasilva C."/>
            <person name="Salanoubat M."/>
            <person name="Levy M."/>
            <person name="Boudet N."/>
            <person name="Castellano S."/>
            <person name="Anthouard V."/>
            <person name="Jubin C."/>
            <person name="Castelli V."/>
            <person name="Katinka M."/>
            <person name="Vacherie B."/>
            <person name="Biemont C."/>
            <person name="Skalli Z."/>
            <person name="Cattolico L."/>
            <person name="Poulain J."/>
            <person name="De Berardinis V."/>
            <person name="Cruaud C."/>
            <person name="Duprat S."/>
            <person name="Brottier P."/>
            <person name="Coutanceau J.-P."/>
            <person name="Gouzy J."/>
            <person name="Parra G."/>
            <person name="Lardier G."/>
            <person name="Chapple C."/>
            <person name="McKernan K.J."/>
            <person name="McEwan P."/>
            <person name="Bosak S."/>
            <person name="Kellis M."/>
            <person name="Volff J.-N."/>
            <person name="Guigo R."/>
            <person name="Zody M.C."/>
            <person name="Mesirov J."/>
            <person name="Lindblad-Toh K."/>
            <person name="Birren B."/>
            <person name="Nusbaum C."/>
            <person name="Kahn D."/>
            <person name="Robinson-Rechavi M."/>
            <person name="Laudet V."/>
            <person name="Schachter V."/>
            <person name="Quetier F."/>
            <person name="Saurin W."/>
            <person name="Scarpelli C."/>
            <person name="Wincker P."/>
            <person name="Lander E.S."/>
            <person name="Weissenbach J."/>
            <person name="Roest Crollius H."/>
        </authorList>
    </citation>
    <scope>NUCLEOTIDE SEQUENCE [LARGE SCALE GENOMIC DNA]</scope>
</reference>
<dbReference type="InterPro" id="IPR006638">
    <property type="entry name" value="Elp3/MiaA/NifB-like_rSAM"/>
</dbReference>
<dbReference type="InterPro" id="IPR020612">
    <property type="entry name" value="Methylthiotransferase_CS"/>
</dbReference>
<dbReference type="SFLD" id="SFLDG01061">
    <property type="entry name" value="methylthiotransferase"/>
    <property type="match status" value="1"/>
</dbReference>
<evidence type="ECO:0000256" key="1">
    <source>
        <dbReference type="ARBA" id="ARBA00001966"/>
    </source>
</evidence>
<dbReference type="Pfam" id="PF04055">
    <property type="entry name" value="Radical_SAM"/>
    <property type="match status" value="1"/>
</dbReference>
<feature type="domain" description="MTTase N-terminal" evidence="17">
    <location>
        <begin position="66"/>
        <end position="186"/>
    </location>
</feature>
<feature type="domain" description="TRAM" evidence="16">
    <location>
        <begin position="464"/>
        <end position="536"/>
    </location>
</feature>
<keyword evidence="6" id="KW-0408">Iron</keyword>
<protein>
    <recommendedName>
        <fullName evidence="10">Mitochondrial tRNA methylthiotransferase CDK5RAP1</fullName>
        <ecNumber evidence="8">2.8.4.3</ecNumber>
    </recommendedName>
    <alternativeName>
        <fullName evidence="14">CDK5 activator-binding protein C42</fullName>
    </alternativeName>
    <alternativeName>
        <fullName evidence="12">CDK5 regulatory subunit-associated protein 1</fullName>
    </alternativeName>
    <alternativeName>
        <fullName evidence="13">mt-tRNA-2-methylthio-N6-dimethylallyladenosine synthase</fullName>
    </alternativeName>
    <alternativeName>
        <fullName evidence="11">mt-tRNA-N6-(dimethylallyl)adenosine(37) methylthiotransferase</fullName>
    </alternativeName>
</protein>
<comment type="similarity">
    <text evidence="2">Belongs to the methylthiotransferase family. MiaB subfamily.</text>
</comment>
<dbReference type="PANTHER" id="PTHR43020">
    <property type="entry name" value="CDK5 REGULATORY SUBUNIT-ASSOCIATED PROTEIN 1"/>
    <property type="match status" value="1"/>
</dbReference>
<evidence type="ECO:0000256" key="6">
    <source>
        <dbReference type="ARBA" id="ARBA00023004"/>
    </source>
</evidence>
<evidence type="ECO:0000256" key="4">
    <source>
        <dbReference type="ARBA" id="ARBA00022691"/>
    </source>
</evidence>
<dbReference type="NCBIfam" id="TIGR00089">
    <property type="entry name" value="MiaB/RimO family radical SAM methylthiotransferase"/>
    <property type="match status" value="1"/>
</dbReference>
<dbReference type="PROSITE" id="PS51918">
    <property type="entry name" value="RADICAL_SAM"/>
    <property type="match status" value="1"/>
</dbReference>
<evidence type="ECO:0000256" key="10">
    <source>
        <dbReference type="ARBA" id="ARBA00068865"/>
    </source>
</evidence>
<dbReference type="SFLD" id="SFLDS00029">
    <property type="entry name" value="Radical_SAM"/>
    <property type="match status" value="1"/>
</dbReference>
<dbReference type="SFLD" id="SFLDF00413">
    <property type="entry name" value="CDK5RAP1"/>
    <property type="match status" value="1"/>
</dbReference>
<proteinExistence type="inferred from homology"/>
<dbReference type="Proteomes" id="UP000007303">
    <property type="component" value="Unassembled WGS sequence"/>
</dbReference>
<evidence type="ECO:0000256" key="7">
    <source>
        <dbReference type="ARBA" id="ARBA00023014"/>
    </source>
</evidence>
<keyword evidence="20" id="KW-1185">Reference proteome</keyword>